<evidence type="ECO:0000256" key="1">
    <source>
        <dbReference type="SAM" id="MobiDB-lite"/>
    </source>
</evidence>
<feature type="region of interest" description="Disordered" evidence="1">
    <location>
        <begin position="1"/>
        <end position="102"/>
    </location>
</feature>
<reference evidence="2" key="2">
    <citation type="submission" date="2022-01" db="EMBL/GenBank/DDBJ databases">
        <authorList>
            <person name="Yamashiro T."/>
            <person name="Shiraishi A."/>
            <person name="Satake H."/>
            <person name="Nakayama K."/>
        </authorList>
    </citation>
    <scope>NUCLEOTIDE SEQUENCE</scope>
</reference>
<name>A0ABQ5HCW6_9ASTR</name>
<gene>
    <name evidence="2" type="ORF">Tco_1067146</name>
</gene>
<comment type="caution">
    <text evidence="2">The sequence shown here is derived from an EMBL/GenBank/DDBJ whole genome shotgun (WGS) entry which is preliminary data.</text>
</comment>
<reference evidence="2" key="1">
    <citation type="journal article" date="2022" name="Int. J. Mol. Sci.">
        <title>Draft Genome of Tanacetum Coccineum: Genomic Comparison of Closely Related Tanacetum-Family Plants.</title>
        <authorList>
            <person name="Yamashiro T."/>
            <person name="Shiraishi A."/>
            <person name="Nakayama K."/>
            <person name="Satake H."/>
        </authorList>
    </citation>
    <scope>NUCLEOTIDE SEQUENCE</scope>
</reference>
<dbReference type="EMBL" id="BQNB010019450">
    <property type="protein sequence ID" value="GJT85429.1"/>
    <property type="molecule type" value="Genomic_DNA"/>
</dbReference>
<dbReference type="Proteomes" id="UP001151760">
    <property type="component" value="Unassembled WGS sequence"/>
</dbReference>
<feature type="compositionally biased region" description="Polar residues" evidence="1">
    <location>
        <begin position="76"/>
        <end position="90"/>
    </location>
</feature>
<accession>A0ABQ5HCW6</accession>
<feature type="compositionally biased region" description="Basic and acidic residues" evidence="1">
    <location>
        <begin position="36"/>
        <end position="58"/>
    </location>
</feature>
<organism evidence="2 3">
    <name type="scientific">Tanacetum coccineum</name>
    <dbReference type="NCBI Taxonomy" id="301880"/>
    <lineage>
        <taxon>Eukaryota</taxon>
        <taxon>Viridiplantae</taxon>
        <taxon>Streptophyta</taxon>
        <taxon>Embryophyta</taxon>
        <taxon>Tracheophyta</taxon>
        <taxon>Spermatophyta</taxon>
        <taxon>Magnoliopsida</taxon>
        <taxon>eudicotyledons</taxon>
        <taxon>Gunneridae</taxon>
        <taxon>Pentapetalae</taxon>
        <taxon>asterids</taxon>
        <taxon>campanulids</taxon>
        <taxon>Asterales</taxon>
        <taxon>Asteraceae</taxon>
        <taxon>Asteroideae</taxon>
        <taxon>Anthemideae</taxon>
        <taxon>Anthemidinae</taxon>
        <taxon>Tanacetum</taxon>
    </lineage>
</organism>
<protein>
    <submittedName>
        <fullName evidence="2">Uncharacterized protein</fullName>
    </submittedName>
</protein>
<proteinExistence type="predicted"/>
<evidence type="ECO:0000313" key="2">
    <source>
        <dbReference type="EMBL" id="GJT85429.1"/>
    </source>
</evidence>
<evidence type="ECO:0000313" key="3">
    <source>
        <dbReference type="Proteomes" id="UP001151760"/>
    </source>
</evidence>
<sequence length="102" mass="11100">MHGFHGYPMHVPGFSGYPMQDPQSDSASRKKTVTRLSREDESSKSDEESRKSDEKGSESDEDVDTTPVENKKCPGSTASDITNQVSSPASGRNVLRKTEGPP</sequence>
<keyword evidence="3" id="KW-1185">Reference proteome</keyword>